<dbReference type="PROSITE" id="PS50885">
    <property type="entry name" value="HAMP"/>
    <property type="match status" value="1"/>
</dbReference>
<evidence type="ECO:0000259" key="4">
    <source>
        <dbReference type="PROSITE" id="PS50885"/>
    </source>
</evidence>
<dbReference type="InterPro" id="IPR043128">
    <property type="entry name" value="Rev_trsase/Diguanyl_cyclase"/>
</dbReference>
<organism evidence="6 7">
    <name type="scientific">Rhodocyclus tenuis</name>
    <name type="common">Rhodospirillum tenue</name>
    <dbReference type="NCBI Taxonomy" id="1066"/>
    <lineage>
        <taxon>Bacteria</taxon>
        <taxon>Pseudomonadati</taxon>
        <taxon>Pseudomonadota</taxon>
        <taxon>Betaproteobacteria</taxon>
        <taxon>Rhodocyclales</taxon>
        <taxon>Rhodocyclaceae</taxon>
        <taxon>Rhodocyclus</taxon>
    </lineage>
</organism>
<dbReference type="AlphaFoldDB" id="A0A840GCR2"/>
<dbReference type="RefSeq" id="WP_153115904.1">
    <property type="nucleotide sequence ID" value="NZ_JACIGE010000002.1"/>
</dbReference>
<proteinExistence type="predicted"/>
<dbReference type="InterPro" id="IPR000160">
    <property type="entry name" value="GGDEF_dom"/>
</dbReference>
<dbReference type="Gene3D" id="3.20.20.450">
    <property type="entry name" value="EAL domain"/>
    <property type="match status" value="1"/>
</dbReference>
<dbReference type="InterPro" id="IPR003660">
    <property type="entry name" value="HAMP_dom"/>
</dbReference>
<dbReference type="SMART" id="SM00267">
    <property type="entry name" value="GGDEF"/>
    <property type="match status" value="1"/>
</dbReference>
<feature type="domain" description="GGDEF" evidence="5">
    <location>
        <begin position="392"/>
        <end position="525"/>
    </location>
</feature>
<evidence type="ECO:0000259" key="3">
    <source>
        <dbReference type="PROSITE" id="PS50883"/>
    </source>
</evidence>
<feature type="transmembrane region" description="Helical" evidence="2">
    <location>
        <begin position="276"/>
        <end position="298"/>
    </location>
</feature>
<evidence type="ECO:0000313" key="6">
    <source>
        <dbReference type="EMBL" id="MBB4246362.1"/>
    </source>
</evidence>
<dbReference type="SMART" id="SM00052">
    <property type="entry name" value="EAL"/>
    <property type="match status" value="1"/>
</dbReference>
<keyword evidence="7" id="KW-1185">Reference proteome</keyword>
<accession>A0A840GCR2</accession>
<dbReference type="InterPro" id="IPR035919">
    <property type="entry name" value="EAL_sf"/>
</dbReference>
<dbReference type="NCBIfam" id="TIGR00254">
    <property type="entry name" value="GGDEF"/>
    <property type="match status" value="1"/>
</dbReference>
<dbReference type="Pfam" id="PF00672">
    <property type="entry name" value="HAMP"/>
    <property type="match status" value="1"/>
</dbReference>
<dbReference type="Gene3D" id="3.30.70.270">
    <property type="match status" value="1"/>
</dbReference>
<dbReference type="SUPFAM" id="SSF141868">
    <property type="entry name" value="EAL domain-like"/>
    <property type="match status" value="1"/>
</dbReference>
<gene>
    <name evidence="6" type="ORF">GGD90_000719</name>
</gene>
<dbReference type="SMART" id="SM00304">
    <property type="entry name" value="HAMP"/>
    <property type="match status" value="1"/>
</dbReference>
<comment type="catalytic activity">
    <reaction evidence="1">
        <text>3',3'-c-di-GMP + H2O = 5'-phosphoguanylyl(3'-&gt;5')guanosine + H(+)</text>
        <dbReference type="Rhea" id="RHEA:24902"/>
        <dbReference type="ChEBI" id="CHEBI:15377"/>
        <dbReference type="ChEBI" id="CHEBI:15378"/>
        <dbReference type="ChEBI" id="CHEBI:58754"/>
        <dbReference type="ChEBI" id="CHEBI:58805"/>
        <dbReference type="EC" id="3.1.4.52"/>
    </reaction>
    <physiologicalReaction direction="left-to-right" evidence="1">
        <dbReference type="Rhea" id="RHEA:24903"/>
    </physiologicalReaction>
</comment>
<protein>
    <submittedName>
        <fullName evidence="6">Diguanylate cyclase (GGDEF)-like protein</fullName>
    </submittedName>
</protein>
<sequence>MSLRARILLLVLVASMLPVLAMFLLLLENRTATVVQARTQLLVRAETIAVELDDKIAGTAQLLFGLARVPVLGGNDKLACSAFLADVLKEHPQYTGILTLRPDGNMHCDSLRSGRSLNVNDRQYFQRALASRSLIVEPAIGRLSGKSVLQIAYPVLNAEGGVNYVLLASLDMDSYGRTVAQALPYPRMHFQVWNRDGSIIMDTPGIGSQRLEVEPELRQFMLHSAQQTLTLGSDEQTRIWAKAPLLGSPNIGMSLALSVPEADLNAQVDGQFKRTLAGIVTLSVLIFVGAAALGEFAVRRQTNRIMQAISRMDNGDYSQSIGEPYPRGELGQVMQAIDRMAESLTQQRHEIARNTESLERQARIDALTGLANRHMLSLRLDQALAYAGHAQRVAGVLMLDLDRFKTVNDSLGHNHGDLLLQEVAKRLSQCIREDDTVARLGGDEFVVVLADMAKLEDIVPVAQKILRALAAPLKVGSQVLSITTSLGVAVFPRDGDTADALLQYADTAMYRAKEQGGNAMTFFSPEMMQTILDRLQIEAGLRRALEHGELRLHYQPIIDAKTGHVSSAEALIRWQDPQRGLIAPIHFISVAEETGLIVPIGDWVLREACAQARAWQSSGLGEIPVAVNLSALQFSAPSLDESVVQALRASQCPASLLQLEITESSIMAQLDQALETMRKLTAIGVQLMIDDFGTGYSSLSQLKLFPVSTLKIDRTFVRDINIDANDDAIVDTIITLARKLGLRTVAEGVETLEQVAFLEARCCDKYQGFLFARPCSAEDFEKIVRERNATTACAPIASG</sequence>
<evidence type="ECO:0000256" key="1">
    <source>
        <dbReference type="ARBA" id="ARBA00051114"/>
    </source>
</evidence>
<feature type="domain" description="EAL" evidence="3">
    <location>
        <begin position="534"/>
        <end position="788"/>
    </location>
</feature>
<feature type="domain" description="HAMP" evidence="4">
    <location>
        <begin position="296"/>
        <end position="349"/>
    </location>
</feature>
<dbReference type="FunFam" id="3.30.70.270:FF:000001">
    <property type="entry name" value="Diguanylate cyclase domain protein"/>
    <property type="match status" value="1"/>
</dbReference>
<dbReference type="PANTHER" id="PTHR44757">
    <property type="entry name" value="DIGUANYLATE CYCLASE DGCP"/>
    <property type="match status" value="1"/>
</dbReference>
<dbReference type="PROSITE" id="PS50887">
    <property type="entry name" value="GGDEF"/>
    <property type="match status" value="1"/>
</dbReference>
<comment type="caution">
    <text evidence="6">The sequence shown here is derived from an EMBL/GenBank/DDBJ whole genome shotgun (WGS) entry which is preliminary data.</text>
</comment>
<dbReference type="FunFam" id="3.20.20.450:FF:000001">
    <property type="entry name" value="Cyclic di-GMP phosphodiesterase yahA"/>
    <property type="match status" value="1"/>
</dbReference>
<dbReference type="GO" id="GO:0071111">
    <property type="term" value="F:cyclic-guanylate-specific phosphodiesterase activity"/>
    <property type="evidence" value="ECO:0007669"/>
    <property type="project" value="UniProtKB-EC"/>
</dbReference>
<dbReference type="CDD" id="cd01949">
    <property type="entry name" value="GGDEF"/>
    <property type="match status" value="1"/>
</dbReference>
<keyword evidence="2" id="KW-0812">Transmembrane</keyword>
<keyword evidence="2" id="KW-0472">Membrane</keyword>
<keyword evidence="2" id="KW-1133">Transmembrane helix</keyword>
<dbReference type="InterPro" id="IPR029787">
    <property type="entry name" value="Nucleotide_cyclase"/>
</dbReference>
<name>A0A840GCR2_RHOTE</name>
<dbReference type="PROSITE" id="PS50883">
    <property type="entry name" value="EAL"/>
    <property type="match status" value="1"/>
</dbReference>
<dbReference type="CDD" id="cd01948">
    <property type="entry name" value="EAL"/>
    <property type="match status" value="1"/>
</dbReference>
<dbReference type="InterPro" id="IPR001633">
    <property type="entry name" value="EAL_dom"/>
</dbReference>
<dbReference type="EMBL" id="JACIGE010000002">
    <property type="protein sequence ID" value="MBB4246362.1"/>
    <property type="molecule type" value="Genomic_DNA"/>
</dbReference>
<dbReference type="CDD" id="cd12914">
    <property type="entry name" value="PDC1_DGC_like"/>
    <property type="match status" value="1"/>
</dbReference>
<reference evidence="6 7" key="1">
    <citation type="submission" date="2020-08" db="EMBL/GenBank/DDBJ databases">
        <title>Genome sequencing of Purple Non-Sulfur Bacteria from various extreme environments.</title>
        <authorList>
            <person name="Mayer M."/>
        </authorList>
    </citation>
    <scope>NUCLEOTIDE SEQUENCE [LARGE SCALE GENOMIC DNA]</scope>
    <source>
        <strain evidence="6 7">2761</strain>
    </source>
</reference>
<evidence type="ECO:0000259" key="5">
    <source>
        <dbReference type="PROSITE" id="PS50887"/>
    </source>
</evidence>
<dbReference type="Gene3D" id="3.30.450.20">
    <property type="entry name" value="PAS domain"/>
    <property type="match status" value="1"/>
</dbReference>
<dbReference type="InterPro" id="IPR052155">
    <property type="entry name" value="Biofilm_reg_signaling"/>
</dbReference>
<dbReference type="Gene3D" id="6.10.340.10">
    <property type="match status" value="1"/>
</dbReference>
<dbReference type="PANTHER" id="PTHR44757:SF2">
    <property type="entry name" value="BIOFILM ARCHITECTURE MAINTENANCE PROTEIN MBAA"/>
    <property type="match status" value="1"/>
</dbReference>
<evidence type="ECO:0000313" key="7">
    <source>
        <dbReference type="Proteomes" id="UP000587070"/>
    </source>
</evidence>
<dbReference type="Proteomes" id="UP000587070">
    <property type="component" value="Unassembled WGS sequence"/>
</dbReference>
<dbReference type="CDD" id="cd06225">
    <property type="entry name" value="HAMP"/>
    <property type="match status" value="1"/>
</dbReference>
<dbReference type="Pfam" id="PF00990">
    <property type="entry name" value="GGDEF"/>
    <property type="match status" value="1"/>
</dbReference>
<dbReference type="OrthoDB" id="9813903at2"/>
<dbReference type="Pfam" id="PF00563">
    <property type="entry name" value="EAL"/>
    <property type="match status" value="1"/>
</dbReference>
<dbReference type="GO" id="GO:0016020">
    <property type="term" value="C:membrane"/>
    <property type="evidence" value="ECO:0007669"/>
    <property type="project" value="InterPro"/>
</dbReference>
<dbReference type="GO" id="GO:0071732">
    <property type="term" value="P:cellular response to nitric oxide"/>
    <property type="evidence" value="ECO:0007669"/>
    <property type="project" value="UniProtKB-ARBA"/>
</dbReference>
<dbReference type="GO" id="GO:0007165">
    <property type="term" value="P:signal transduction"/>
    <property type="evidence" value="ECO:0007669"/>
    <property type="project" value="InterPro"/>
</dbReference>
<evidence type="ECO:0000256" key="2">
    <source>
        <dbReference type="SAM" id="Phobius"/>
    </source>
</evidence>
<dbReference type="SUPFAM" id="SSF55073">
    <property type="entry name" value="Nucleotide cyclase"/>
    <property type="match status" value="1"/>
</dbReference>